<keyword evidence="3" id="KW-1185">Reference proteome</keyword>
<reference evidence="2 3" key="1">
    <citation type="submission" date="2023-09" db="EMBL/GenBank/DDBJ databases">
        <title>Complete genome of Streptomyces roseicoloratus T14.</title>
        <authorList>
            <person name="Bashizi T."/>
            <person name="Kim M.-J."/>
            <person name="Lee G."/>
            <person name="Tagele S.B."/>
            <person name="Shin J.-H."/>
        </authorList>
    </citation>
    <scope>NUCLEOTIDE SEQUENCE [LARGE SCALE GENOMIC DNA]</scope>
    <source>
        <strain evidence="2 3">T14</strain>
    </source>
</reference>
<feature type="compositionally biased region" description="Low complexity" evidence="1">
    <location>
        <begin position="15"/>
        <end position="33"/>
    </location>
</feature>
<dbReference type="Proteomes" id="UP001250858">
    <property type="component" value="Chromosome"/>
</dbReference>
<evidence type="ECO:0000313" key="3">
    <source>
        <dbReference type="Proteomes" id="UP001250858"/>
    </source>
</evidence>
<accession>A0ABY9RZ07</accession>
<gene>
    <name evidence="2" type="ORF">RGF97_24840</name>
</gene>
<feature type="compositionally biased region" description="Polar residues" evidence="1">
    <location>
        <begin position="35"/>
        <end position="44"/>
    </location>
</feature>
<evidence type="ECO:0000256" key="1">
    <source>
        <dbReference type="SAM" id="MobiDB-lite"/>
    </source>
</evidence>
<sequence length="44" mass="4515">MTTATATGPAKHRAQAPARTNPRAAAAARRWPPSGCTSAWSSPP</sequence>
<evidence type="ECO:0000313" key="2">
    <source>
        <dbReference type="EMBL" id="WMX47407.1"/>
    </source>
</evidence>
<dbReference type="EMBL" id="CP133762">
    <property type="protein sequence ID" value="WMX47407.1"/>
    <property type="molecule type" value="Genomic_DNA"/>
</dbReference>
<protein>
    <submittedName>
        <fullName evidence="2">Uncharacterized protein</fullName>
    </submittedName>
</protein>
<name>A0ABY9RZ07_9ACTN</name>
<proteinExistence type="predicted"/>
<feature type="region of interest" description="Disordered" evidence="1">
    <location>
        <begin position="1"/>
        <end position="44"/>
    </location>
</feature>
<organism evidence="2 3">
    <name type="scientific">Streptomyces roseicoloratus</name>
    <dbReference type="NCBI Taxonomy" id="2508722"/>
    <lineage>
        <taxon>Bacteria</taxon>
        <taxon>Bacillati</taxon>
        <taxon>Actinomycetota</taxon>
        <taxon>Actinomycetes</taxon>
        <taxon>Kitasatosporales</taxon>
        <taxon>Streptomycetaceae</taxon>
        <taxon>Streptomyces</taxon>
    </lineage>
</organism>
<dbReference type="RefSeq" id="WP_309549455.1">
    <property type="nucleotide sequence ID" value="NZ_CP133762.1"/>
</dbReference>